<organism evidence="2 3">
    <name type="scientific">Chryseobacterium defluvii</name>
    <dbReference type="NCBI Taxonomy" id="160396"/>
    <lineage>
        <taxon>Bacteria</taxon>
        <taxon>Pseudomonadati</taxon>
        <taxon>Bacteroidota</taxon>
        <taxon>Flavobacteriia</taxon>
        <taxon>Flavobacteriales</taxon>
        <taxon>Weeksellaceae</taxon>
        <taxon>Chryseobacterium group</taxon>
        <taxon>Chryseobacterium</taxon>
    </lineage>
</organism>
<dbReference type="PROSITE" id="PS51257">
    <property type="entry name" value="PROKAR_LIPOPROTEIN"/>
    <property type="match status" value="1"/>
</dbReference>
<dbReference type="Proteomes" id="UP000272428">
    <property type="component" value="Unassembled WGS sequence"/>
</dbReference>
<comment type="caution">
    <text evidence="2">The sequence shown here is derived from an EMBL/GenBank/DDBJ whole genome shotgun (WGS) entry which is preliminary data.</text>
</comment>
<sequence length="231" mass="26988">MIKKRVVFFLFLLSIMSCQENVLANFDIYIESTNKFDKQHYDLHKITILKDNKAFKILESGDHAPSLDNNIKLDSILKGKYTFVYTNLFGEEIRKEETVKESKRYRISINPDSLIRKNKDLLFENLKNNEVKFVFKSIGCFHFEKDSIILKNVGGDYFIQGKKGLKKINKKVLGYFINIENQIRNIPTDGGCTTRDTFIFQYEGRSDTIYDKTCDFNIPGKISDYLKQNNI</sequence>
<evidence type="ECO:0000256" key="1">
    <source>
        <dbReference type="SAM" id="SignalP"/>
    </source>
</evidence>
<accession>A0A495SMY0</accession>
<evidence type="ECO:0000313" key="3">
    <source>
        <dbReference type="Proteomes" id="UP000272428"/>
    </source>
</evidence>
<evidence type="ECO:0008006" key="4">
    <source>
        <dbReference type="Google" id="ProtNLM"/>
    </source>
</evidence>
<keyword evidence="1" id="KW-0732">Signal</keyword>
<feature type="signal peptide" evidence="1">
    <location>
        <begin position="1"/>
        <end position="19"/>
    </location>
</feature>
<name>A0A495SMY0_9FLAO</name>
<gene>
    <name evidence="2" type="ORF">BCF58_0892</name>
</gene>
<protein>
    <recommendedName>
        <fullName evidence="4">Lipoprotein</fullName>
    </recommendedName>
</protein>
<dbReference type="AlphaFoldDB" id="A0A495SMY0"/>
<dbReference type="OrthoDB" id="1178167at2"/>
<dbReference type="EMBL" id="RBXB01000001">
    <property type="protein sequence ID" value="RKT01669.1"/>
    <property type="molecule type" value="Genomic_DNA"/>
</dbReference>
<dbReference type="RefSeq" id="WP_147462020.1">
    <property type="nucleotide sequence ID" value="NZ_RBXB01000001.1"/>
</dbReference>
<reference evidence="2 3" key="1">
    <citation type="submission" date="2018-10" db="EMBL/GenBank/DDBJ databases">
        <title>Genomic Encyclopedia of Archaeal and Bacterial Type Strains, Phase II (KMG-II): from individual species to whole genera.</title>
        <authorList>
            <person name="Goeker M."/>
        </authorList>
    </citation>
    <scope>NUCLEOTIDE SEQUENCE [LARGE SCALE GENOMIC DNA]</scope>
    <source>
        <strain evidence="2 3">DSM 14219</strain>
    </source>
</reference>
<keyword evidence="3" id="KW-1185">Reference proteome</keyword>
<evidence type="ECO:0000313" key="2">
    <source>
        <dbReference type="EMBL" id="RKT01669.1"/>
    </source>
</evidence>
<feature type="chain" id="PRO_5019745977" description="Lipoprotein" evidence="1">
    <location>
        <begin position="20"/>
        <end position="231"/>
    </location>
</feature>
<proteinExistence type="predicted"/>